<evidence type="ECO:0000313" key="1">
    <source>
        <dbReference type="EMBL" id="ADN15919.1"/>
    </source>
</evidence>
<keyword evidence="2" id="KW-1185">Reference proteome</keyword>
<accession>E0U5S8</accession>
<proteinExistence type="predicted"/>
<dbReference type="Proteomes" id="UP000008206">
    <property type="component" value="Chromosome"/>
</dbReference>
<gene>
    <name evidence="1" type="ordered locus">Cyan7822_3994</name>
</gene>
<dbReference type="eggNOG" id="COG1045">
    <property type="taxonomic scope" value="Bacteria"/>
</dbReference>
<dbReference type="HOGENOM" id="CLU_2933671_0_0_3"/>
<organism evidence="1 2">
    <name type="scientific">Gloeothece verrucosa (strain PCC 7822)</name>
    <name type="common">Cyanothece sp. (strain PCC 7822)</name>
    <dbReference type="NCBI Taxonomy" id="497965"/>
    <lineage>
        <taxon>Bacteria</taxon>
        <taxon>Bacillati</taxon>
        <taxon>Cyanobacteriota</taxon>
        <taxon>Cyanophyceae</taxon>
        <taxon>Oscillatoriophycideae</taxon>
        <taxon>Chroococcales</taxon>
        <taxon>Aphanothecaceae</taxon>
        <taxon>Gloeothece</taxon>
        <taxon>Gloeothece verrucosa</taxon>
    </lineage>
</organism>
<dbReference type="RefSeq" id="WP_013323987.1">
    <property type="nucleotide sequence ID" value="NC_014501.1"/>
</dbReference>
<dbReference type="AlphaFoldDB" id="E0U5S8"/>
<dbReference type="EMBL" id="CP002198">
    <property type="protein sequence ID" value="ADN15919.1"/>
    <property type="molecule type" value="Genomic_DNA"/>
</dbReference>
<sequence length="60" mass="6875">MMICENFPTHQPSRSVEESSLSLWEQIREDGMAHEPDWTKPGFRTVAVQPFGLSPVKIVF</sequence>
<protein>
    <submittedName>
        <fullName evidence="1">Uncharacterized protein</fullName>
    </submittedName>
</protein>
<name>E0U5S8_GLOV7</name>
<evidence type="ECO:0000313" key="2">
    <source>
        <dbReference type="Proteomes" id="UP000008206"/>
    </source>
</evidence>
<reference evidence="2" key="1">
    <citation type="journal article" date="2011" name="MBio">
        <title>Novel metabolic attributes of the genus Cyanothece, comprising a group of unicellular nitrogen-fixing Cyanobacteria.</title>
        <authorList>
            <person name="Bandyopadhyay A."/>
            <person name="Elvitigala T."/>
            <person name="Welsh E."/>
            <person name="Stockel J."/>
            <person name="Liberton M."/>
            <person name="Min H."/>
            <person name="Sherman L.A."/>
            <person name="Pakrasi H.B."/>
        </authorList>
    </citation>
    <scope>NUCLEOTIDE SEQUENCE [LARGE SCALE GENOMIC DNA]</scope>
    <source>
        <strain evidence="2">PCC 7822</strain>
    </source>
</reference>
<dbReference type="KEGG" id="cyj:Cyan7822_3994"/>
<dbReference type="STRING" id="497965.Cyan7822_3994"/>